<sequence length="175" mass="19015">MKNCTVCDHALRENIERVLFRAAKNKEQDGLTLEQISAEFDVPVEDLRRHAIFHSALGSEDSLVRQIHMREADLLAETVMDNAMTMKAVGARLRDSMNDDDPDSVQFERRASKSVVDLYVGASEGVRKGVAAIADINQLLNGPKDDGLSGLTALANVLHGSLAGTSTAHGNSEEE</sequence>
<reference evidence="1" key="1">
    <citation type="journal article" date="2021" name="Proc. Natl. Acad. Sci. U.S.A.">
        <title>A Catalog of Tens of Thousands of Viruses from Human Metagenomes Reveals Hidden Associations with Chronic Diseases.</title>
        <authorList>
            <person name="Tisza M.J."/>
            <person name="Buck C.B."/>
        </authorList>
    </citation>
    <scope>NUCLEOTIDE SEQUENCE</scope>
    <source>
        <strain evidence="1">CtoNj20</strain>
    </source>
</reference>
<proteinExistence type="predicted"/>
<accession>A0A8D9UHB5</accession>
<evidence type="ECO:0000313" key="1">
    <source>
        <dbReference type="EMBL" id="DAD55408.1"/>
    </source>
</evidence>
<dbReference type="EMBL" id="BK014724">
    <property type="protein sequence ID" value="DAD55408.1"/>
    <property type="molecule type" value="Genomic_DNA"/>
</dbReference>
<protein>
    <submittedName>
        <fullName evidence="1">Uncharacterized protein</fullName>
    </submittedName>
</protein>
<organism evidence="1">
    <name type="scientific">Siphoviridae sp. ctoNj20</name>
    <dbReference type="NCBI Taxonomy" id="2826085"/>
    <lineage>
        <taxon>Viruses</taxon>
        <taxon>Duplodnaviria</taxon>
        <taxon>Heunggongvirae</taxon>
        <taxon>Uroviricota</taxon>
        <taxon>Caudoviricetes</taxon>
    </lineage>
</organism>
<name>A0A8D9UHB5_9CAUD</name>